<dbReference type="AlphaFoldDB" id="A0A8X6VDD7"/>
<dbReference type="GO" id="GO:0003676">
    <property type="term" value="F:nucleic acid binding"/>
    <property type="evidence" value="ECO:0007669"/>
    <property type="project" value="InterPro"/>
</dbReference>
<name>A0A8X6VDD7_TRICX</name>
<gene>
    <name evidence="1" type="primary">AVEN_135796_1</name>
    <name evidence="1" type="ORF">TNCV_3614601</name>
</gene>
<evidence type="ECO:0000313" key="2">
    <source>
        <dbReference type="Proteomes" id="UP000887159"/>
    </source>
</evidence>
<sequence>MVWGGIPASGKSPFVFVEEGFIINQKVYRRDFIEAVLLPRDQKHVGNANRMLQQDSTPDCKAKKAKEWCKVNSPDMVSSEE</sequence>
<organism evidence="1 2">
    <name type="scientific">Trichonephila clavipes</name>
    <name type="common">Golden silk orbweaver</name>
    <name type="synonym">Nephila clavipes</name>
    <dbReference type="NCBI Taxonomy" id="2585209"/>
    <lineage>
        <taxon>Eukaryota</taxon>
        <taxon>Metazoa</taxon>
        <taxon>Ecdysozoa</taxon>
        <taxon>Arthropoda</taxon>
        <taxon>Chelicerata</taxon>
        <taxon>Arachnida</taxon>
        <taxon>Araneae</taxon>
        <taxon>Araneomorphae</taxon>
        <taxon>Entelegynae</taxon>
        <taxon>Araneoidea</taxon>
        <taxon>Nephilidae</taxon>
        <taxon>Trichonephila</taxon>
    </lineage>
</organism>
<keyword evidence="2" id="KW-1185">Reference proteome</keyword>
<reference evidence="1" key="1">
    <citation type="submission" date="2020-08" db="EMBL/GenBank/DDBJ databases">
        <title>Multicomponent nature underlies the extraordinary mechanical properties of spider dragline silk.</title>
        <authorList>
            <person name="Kono N."/>
            <person name="Nakamura H."/>
            <person name="Mori M."/>
            <person name="Yoshida Y."/>
            <person name="Ohtoshi R."/>
            <person name="Malay A.D."/>
            <person name="Moran D.A.P."/>
            <person name="Tomita M."/>
            <person name="Numata K."/>
            <person name="Arakawa K."/>
        </authorList>
    </citation>
    <scope>NUCLEOTIDE SEQUENCE</scope>
</reference>
<dbReference type="Gene3D" id="3.30.420.10">
    <property type="entry name" value="Ribonuclease H-like superfamily/Ribonuclease H"/>
    <property type="match status" value="1"/>
</dbReference>
<evidence type="ECO:0000313" key="1">
    <source>
        <dbReference type="EMBL" id="GFY14272.1"/>
    </source>
</evidence>
<dbReference type="Proteomes" id="UP000887159">
    <property type="component" value="Unassembled WGS sequence"/>
</dbReference>
<comment type="caution">
    <text evidence="1">The sequence shown here is derived from an EMBL/GenBank/DDBJ whole genome shotgun (WGS) entry which is preliminary data.</text>
</comment>
<dbReference type="EMBL" id="BMAU01021327">
    <property type="protein sequence ID" value="GFY14272.1"/>
    <property type="molecule type" value="Genomic_DNA"/>
</dbReference>
<protein>
    <submittedName>
        <fullName evidence="1">Uncharacterized protein</fullName>
    </submittedName>
</protein>
<proteinExistence type="predicted"/>
<dbReference type="InterPro" id="IPR036397">
    <property type="entry name" value="RNaseH_sf"/>
</dbReference>
<accession>A0A8X6VDD7</accession>